<organism evidence="1">
    <name type="scientific">Rhizophora mucronata</name>
    <name type="common">Asiatic mangrove</name>
    <dbReference type="NCBI Taxonomy" id="61149"/>
    <lineage>
        <taxon>Eukaryota</taxon>
        <taxon>Viridiplantae</taxon>
        <taxon>Streptophyta</taxon>
        <taxon>Embryophyta</taxon>
        <taxon>Tracheophyta</taxon>
        <taxon>Spermatophyta</taxon>
        <taxon>Magnoliopsida</taxon>
        <taxon>eudicotyledons</taxon>
        <taxon>Gunneridae</taxon>
        <taxon>Pentapetalae</taxon>
        <taxon>rosids</taxon>
        <taxon>fabids</taxon>
        <taxon>Malpighiales</taxon>
        <taxon>Rhizophoraceae</taxon>
        <taxon>Rhizophora</taxon>
    </lineage>
</organism>
<sequence length="44" mass="5220">MMTYEAAINYNFQYCMCLVECLYSVKMNRIFFTHFSGQQGSFSD</sequence>
<name>A0A2P2PQF5_RHIMU</name>
<accession>A0A2P2PQF5</accession>
<dbReference type="EMBL" id="GGEC01076482">
    <property type="protein sequence ID" value="MBX56966.1"/>
    <property type="molecule type" value="Transcribed_RNA"/>
</dbReference>
<reference evidence="1" key="1">
    <citation type="submission" date="2018-02" db="EMBL/GenBank/DDBJ databases">
        <title>Rhizophora mucronata_Transcriptome.</title>
        <authorList>
            <person name="Meera S.P."/>
            <person name="Sreeshan A."/>
            <person name="Augustine A."/>
        </authorList>
    </citation>
    <scope>NUCLEOTIDE SEQUENCE</scope>
    <source>
        <tissue evidence="1">Leaf</tissue>
    </source>
</reference>
<protein>
    <submittedName>
        <fullName evidence="1">Uncharacterized protein</fullName>
    </submittedName>
</protein>
<proteinExistence type="predicted"/>
<evidence type="ECO:0000313" key="1">
    <source>
        <dbReference type="EMBL" id="MBX56966.1"/>
    </source>
</evidence>
<dbReference type="AlphaFoldDB" id="A0A2P2PQF5"/>